<comment type="caution">
    <text evidence="7">The sequence shown here is derived from an EMBL/GenBank/DDBJ whole genome shotgun (WGS) entry which is preliminary data.</text>
</comment>
<keyword evidence="5" id="KW-0805">Transcription regulation</keyword>
<dbReference type="InterPro" id="IPR013196">
    <property type="entry name" value="HTH_11"/>
</dbReference>
<comment type="catalytic activity">
    <reaction evidence="5">
        <text>biotin + L-lysyl-[protein] + ATP = N(6)-biotinyl-L-lysyl-[protein] + AMP + diphosphate + H(+)</text>
        <dbReference type="Rhea" id="RHEA:11756"/>
        <dbReference type="Rhea" id="RHEA-COMP:9752"/>
        <dbReference type="Rhea" id="RHEA-COMP:10505"/>
        <dbReference type="ChEBI" id="CHEBI:15378"/>
        <dbReference type="ChEBI" id="CHEBI:29969"/>
        <dbReference type="ChEBI" id="CHEBI:30616"/>
        <dbReference type="ChEBI" id="CHEBI:33019"/>
        <dbReference type="ChEBI" id="CHEBI:57586"/>
        <dbReference type="ChEBI" id="CHEBI:83144"/>
        <dbReference type="ChEBI" id="CHEBI:456215"/>
        <dbReference type="EC" id="6.3.4.15"/>
    </reaction>
</comment>
<keyword evidence="4 5" id="KW-0092">Biotin</keyword>
<feature type="binding site" evidence="5">
    <location>
        <begin position="126"/>
        <end position="128"/>
    </location>
    <ligand>
        <name>biotin</name>
        <dbReference type="ChEBI" id="CHEBI:57586"/>
    </ligand>
</feature>
<dbReference type="NCBIfam" id="TIGR00121">
    <property type="entry name" value="birA_ligase"/>
    <property type="match status" value="1"/>
</dbReference>
<keyword evidence="8" id="KW-1185">Reference proteome</keyword>
<feature type="binding site" evidence="5">
    <location>
        <position position="193"/>
    </location>
    <ligand>
        <name>biotin</name>
        <dbReference type="ChEBI" id="CHEBI:57586"/>
    </ligand>
</feature>
<evidence type="ECO:0000313" key="7">
    <source>
        <dbReference type="EMBL" id="MFC6386896.1"/>
    </source>
</evidence>
<dbReference type="SUPFAM" id="SSF55681">
    <property type="entry name" value="Class II aaRS and biotin synthetases"/>
    <property type="match status" value="1"/>
</dbReference>
<dbReference type="Proteomes" id="UP001596267">
    <property type="component" value="Unassembled WGS sequence"/>
</dbReference>
<dbReference type="CDD" id="cd16442">
    <property type="entry name" value="BPL"/>
    <property type="match status" value="1"/>
</dbReference>
<feature type="binding site" evidence="5">
    <location>
        <position position="122"/>
    </location>
    <ligand>
        <name>biotin</name>
        <dbReference type="ChEBI" id="CHEBI:57586"/>
    </ligand>
</feature>
<evidence type="ECO:0000256" key="4">
    <source>
        <dbReference type="ARBA" id="ARBA00023267"/>
    </source>
</evidence>
<evidence type="ECO:0000256" key="1">
    <source>
        <dbReference type="ARBA" id="ARBA00022598"/>
    </source>
</evidence>
<evidence type="ECO:0000256" key="5">
    <source>
        <dbReference type="HAMAP-Rule" id="MF_00978"/>
    </source>
</evidence>
<feature type="DNA-binding region" description="H-T-H motif" evidence="5">
    <location>
        <begin position="27"/>
        <end position="46"/>
    </location>
</feature>
<comment type="similarity">
    <text evidence="5">Belongs to the biotin--protein ligase family.</text>
</comment>
<evidence type="ECO:0000259" key="6">
    <source>
        <dbReference type="PROSITE" id="PS51733"/>
    </source>
</evidence>
<dbReference type="GO" id="GO:0004077">
    <property type="term" value="F:biotin--[biotin carboxyl-carrier protein] ligase activity"/>
    <property type="evidence" value="ECO:0007669"/>
    <property type="project" value="UniProtKB-EC"/>
</dbReference>
<name>A0ABW1WE92_9BACL</name>
<sequence length="332" mass="36760">MVQKMANQSKKAILMLLYEHQDQFLSGQRISELLGCSRTAVWKQIKALIDDGFQIQSVQKKGYKLLSSPEGLNEAAVKAGLRTKKLGQMIYFFDKIGSTQKEALRIADEGAPDGTLVLTNEQTQGRGRLGHTWQSQRGTNIAMSLILRPDLPIDKTPQLTLLTAVAATETIEKVTGLSCGIKWPNDILYKGKKLVGILTELQAESTYVKAVVIGIGINVNTEPEAIQETINQVASSLHAITGEHYALAPFIQSFLVLFEKLYEQYLERGFSAIRPLWERRAINLGKQIKVRQPGGRILEGVARGINDDGVLLLEKGDGSITRVYSADIEWEP</sequence>
<reference evidence="8" key="1">
    <citation type="journal article" date="2019" name="Int. J. Syst. Evol. Microbiol.">
        <title>The Global Catalogue of Microorganisms (GCM) 10K type strain sequencing project: providing services to taxonomists for standard genome sequencing and annotation.</title>
        <authorList>
            <consortium name="The Broad Institute Genomics Platform"/>
            <consortium name="The Broad Institute Genome Sequencing Center for Infectious Disease"/>
            <person name="Wu L."/>
            <person name="Ma J."/>
        </authorList>
    </citation>
    <scope>NUCLEOTIDE SEQUENCE [LARGE SCALE GENOMIC DNA]</scope>
    <source>
        <strain evidence="8">CCUG 42001</strain>
    </source>
</reference>
<dbReference type="Pfam" id="PF08279">
    <property type="entry name" value="HTH_11"/>
    <property type="match status" value="1"/>
</dbReference>
<dbReference type="InterPro" id="IPR008988">
    <property type="entry name" value="Transcriptional_repressor_C"/>
</dbReference>
<dbReference type="EMBL" id="JBHSTQ010000009">
    <property type="protein sequence ID" value="MFC6386896.1"/>
    <property type="molecule type" value="Genomic_DNA"/>
</dbReference>
<dbReference type="SUPFAM" id="SSF50037">
    <property type="entry name" value="C-terminal domain of transcriptional repressors"/>
    <property type="match status" value="1"/>
</dbReference>
<proteinExistence type="inferred from homology"/>
<dbReference type="Gene3D" id="2.30.30.100">
    <property type="match status" value="1"/>
</dbReference>
<dbReference type="InterPro" id="IPR004408">
    <property type="entry name" value="Biotin_CoA_COase_ligase"/>
</dbReference>
<dbReference type="InterPro" id="IPR030855">
    <property type="entry name" value="Bifunct_BirA"/>
</dbReference>
<evidence type="ECO:0000313" key="8">
    <source>
        <dbReference type="Proteomes" id="UP001596267"/>
    </source>
</evidence>
<dbReference type="HAMAP" id="MF_00978">
    <property type="entry name" value="Bifunct_BirA"/>
    <property type="match status" value="1"/>
</dbReference>
<dbReference type="RefSeq" id="WP_253054848.1">
    <property type="nucleotide sequence ID" value="NZ_JAMXWN010000009.1"/>
</dbReference>
<comment type="function">
    <text evidence="5">Acts both as a biotin--[acetyl-CoA-carboxylase] ligase and a repressor.</text>
</comment>
<dbReference type="PANTHER" id="PTHR12835:SF5">
    <property type="entry name" value="BIOTIN--PROTEIN LIGASE"/>
    <property type="match status" value="1"/>
</dbReference>
<keyword evidence="1 5" id="KW-0436">Ligase</keyword>
<dbReference type="Gene3D" id="1.10.10.10">
    <property type="entry name" value="Winged helix-like DNA-binding domain superfamily/Winged helix DNA-binding domain"/>
    <property type="match status" value="1"/>
</dbReference>
<dbReference type="InterPro" id="IPR003142">
    <property type="entry name" value="BPL_C"/>
</dbReference>
<dbReference type="EC" id="6.3.4.15" evidence="5"/>
<dbReference type="Gene3D" id="3.30.930.10">
    <property type="entry name" value="Bira Bifunctional Protein, Domain 2"/>
    <property type="match status" value="1"/>
</dbReference>
<dbReference type="Pfam" id="PF03099">
    <property type="entry name" value="BPL_LplA_LipB"/>
    <property type="match status" value="1"/>
</dbReference>
<dbReference type="InterPro" id="IPR036388">
    <property type="entry name" value="WH-like_DNA-bd_sf"/>
</dbReference>
<dbReference type="SUPFAM" id="SSF46785">
    <property type="entry name" value="Winged helix' DNA-binding domain"/>
    <property type="match status" value="1"/>
</dbReference>
<keyword evidence="3 5" id="KW-0067">ATP-binding</keyword>
<comment type="caution">
    <text evidence="5">Lacks conserved residue(s) required for the propagation of feature annotation.</text>
</comment>
<dbReference type="InterPro" id="IPR036390">
    <property type="entry name" value="WH_DNA-bd_sf"/>
</dbReference>
<dbReference type="Pfam" id="PF02237">
    <property type="entry name" value="BPL_C"/>
    <property type="match status" value="1"/>
</dbReference>
<keyword evidence="5" id="KW-0804">Transcription</keyword>
<protein>
    <recommendedName>
        <fullName evidence="5">Bifunctional ligase/repressor BirA</fullName>
    </recommendedName>
    <alternativeName>
        <fullName evidence="5">Biotin--[acetyl-CoA-carboxylase] ligase</fullName>
        <ecNumber evidence="5">6.3.4.15</ecNumber>
    </alternativeName>
    <alternativeName>
        <fullName evidence="5">Biotin--protein ligase</fullName>
    </alternativeName>
    <alternativeName>
        <fullName evidence="5">Biotin-[acetyl-CoA carboxylase] synthetase</fullName>
    </alternativeName>
</protein>
<dbReference type="InterPro" id="IPR045864">
    <property type="entry name" value="aa-tRNA-synth_II/BPL/LPL"/>
</dbReference>
<keyword evidence="5" id="KW-0238">DNA-binding</keyword>
<evidence type="ECO:0000256" key="2">
    <source>
        <dbReference type="ARBA" id="ARBA00022741"/>
    </source>
</evidence>
<dbReference type="InterPro" id="IPR004143">
    <property type="entry name" value="BPL_LPL_catalytic"/>
</dbReference>
<keyword evidence="5" id="KW-0678">Repressor</keyword>
<gene>
    <name evidence="5" type="primary">birA</name>
    <name evidence="7" type="ORF">ACFP7A_09805</name>
</gene>
<organism evidence="7 8">
    <name type="scientific">Sporolactobacillus kofuensis</name>
    <dbReference type="NCBI Taxonomy" id="269672"/>
    <lineage>
        <taxon>Bacteria</taxon>
        <taxon>Bacillati</taxon>
        <taxon>Bacillota</taxon>
        <taxon>Bacilli</taxon>
        <taxon>Bacillales</taxon>
        <taxon>Sporolactobacillaceae</taxon>
        <taxon>Sporolactobacillus</taxon>
    </lineage>
</organism>
<feature type="domain" description="BPL/LPL catalytic" evidence="6">
    <location>
        <begin position="75"/>
        <end position="266"/>
    </location>
</feature>
<accession>A0ABW1WE92</accession>
<dbReference type="PANTHER" id="PTHR12835">
    <property type="entry name" value="BIOTIN PROTEIN LIGASE"/>
    <property type="match status" value="1"/>
</dbReference>
<keyword evidence="2 5" id="KW-0547">Nucleotide-binding</keyword>
<evidence type="ECO:0000256" key="3">
    <source>
        <dbReference type="ARBA" id="ARBA00022840"/>
    </source>
</evidence>
<dbReference type="PROSITE" id="PS51733">
    <property type="entry name" value="BPL_LPL_CATALYTIC"/>
    <property type="match status" value="1"/>
</dbReference>